<reference evidence="1" key="1">
    <citation type="submission" date="2019-10" db="EMBL/GenBank/DDBJ databases">
        <title>Conservation and host-specific expression of non-tandemly repeated heterogenous ribosome RNA gene in arbuscular mycorrhizal fungi.</title>
        <authorList>
            <person name="Maeda T."/>
            <person name="Kobayashi Y."/>
            <person name="Nakagawa T."/>
            <person name="Ezawa T."/>
            <person name="Yamaguchi K."/>
            <person name="Bino T."/>
            <person name="Nishimoto Y."/>
            <person name="Shigenobu S."/>
            <person name="Kawaguchi M."/>
        </authorList>
    </citation>
    <scope>NUCLEOTIDE SEQUENCE</scope>
    <source>
        <strain evidence="1">HR1</strain>
    </source>
</reference>
<sequence length="114" mass="12269">MNNSGAISCLVMVQLSSESSDTKLSSNDGNELSSNDGKGLLYSLITASTKFLLHLRQLQGTIFLLCGCAIEVDSSDSSSSILEIAQLLREKRVIVNSSSSLSKVEVDFLLRLIL</sequence>
<dbReference type="EMBL" id="BLAL01000007">
    <property type="protein sequence ID" value="GES73583.1"/>
    <property type="molecule type" value="Genomic_DNA"/>
</dbReference>
<name>A0A8H3KPQ8_9GLOM</name>
<evidence type="ECO:0000313" key="1">
    <source>
        <dbReference type="EMBL" id="GES73583.1"/>
    </source>
</evidence>
<gene>
    <name evidence="1" type="ORF">RCL2_000110900</name>
</gene>
<evidence type="ECO:0000313" key="2">
    <source>
        <dbReference type="Proteomes" id="UP000615446"/>
    </source>
</evidence>
<protein>
    <submittedName>
        <fullName evidence="1">Uncharacterized protein</fullName>
    </submittedName>
</protein>
<comment type="caution">
    <text evidence="1">The sequence shown here is derived from an EMBL/GenBank/DDBJ whole genome shotgun (WGS) entry which is preliminary data.</text>
</comment>
<dbReference type="Proteomes" id="UP000615446">
    <property type="component" value="Unassembled WGS sequence"/>
</dbReference>
<dbReference type="AlphaFoldDB" id="A0A8H3KPQ8"/>
<accession>A0A8H3KPQ8</accession>
<organism evidence="1 2">
    <name type="scientific">Rhizophagus clarus</name>
    <dbReference type="NCBI Taxonomy" id="94130"/>
    <lineage>
        <taxon>Eukaryota</taxon>
        <taxon>Fungi</taxon>
        <taxon>Fungi incertae sedis</taxon>
        <taxon>Mucoromycota</taxon>
        <taxon>Glomeromycotina</taxon>
        <taxon>Glomeromycetes</taxon>
        <taxon>Glomerales</taxon>
        <taxon>Glomeraceae</taxon>
        <taxon>Rhizophagus</taxon>
    </lineage>
</organism>
<proteinExistence type="predicted"/>